<protein>
    <submittedName>
        <fullName evidence="3">GNAT family N-acetyltransferase</fullName>
    </submittedName>
</protein>
<feature type="compositionally biased region" description="Polar residues" evidence="1">
    <location>
        <begin position="145"/>
        <end position="163"/>
    </location>
</feature>
<sequence length="303" mass="32474">MHSPSPRSLVDLPIRRLNRGDLIPCADLCEDRGWPRDERRWGLLLSAGTGYGIDAPDGKGLAATCLTMPYGSDFTAVGMLLVAERYARRGLARRLMRYVMETVGDTPLALYATEQGQPLYEDLGFSSVGRAERVGGRFAAGSPDDSPSVTASSMLPPSASSVTTRPAAADDLQAMVRLDLPVFGADRTHLLARLPAFSDRLQVAEEHGELVGYAALWPSGQAEVVGPLIARDTVTAQDLIAALAATTDRPLRADVDARHKDLLGWLAEHGLEPLTRTTVMTYGIPDLPGDAARRFAPLTVATG</sequence>
<dbReference type="InterPro" id="IPR052729">
    <property type="entry name" value="Acyl/Acetyltrans_Enzymes"/>
</dbReference>
<dbReference type="InterPro" id="IPR000182">
    <property type="entry name" value="GNAT_dom"/>
</dbReference>
<keyword evidence="4" id="KW-1185">Reference proteome</keyword>
<dbReference type="PANTHER" id="PTHR47237:SF2">
    <property type="entry name" value="BLL4206 PROTEIN"/>
    <property type="match status" value="1"/>
</dbReference>
<proteinExistence type="predicted"/>
<evidence type="ECO:0000259" key="2">
    <source>
        <dbReference type="PROSITE" id="PS51186"/>
    </source>
</evidence>
<dbReference type="PANTHER" id="PTHR47237">
    <property type="entry name" value="SLL0310 PROTEIN"/>
    <property type="match status" value="1"/>
</dbReference>
<evidence type="ECO:0000256" key="1">
    <source>
        <dbReference type="SAM" id="MobiDB-lite"/>
    </source>
</evidence>
<evidence type="ECO:0000313" key="3">
    <source>
        <dbReference type="EMBL" id="MBM7052652.1"/>
    </source>
</evidence>
<dbReference type="Gene3D" id="3.40.630.90">
    <property type="match status" value="1"/>
</dbReference>
<dbReference type="InterPro" id="IPR016181">
    <property type="entry name" value="Acyl_CoA_acyltransferase"/>
</dbReference>
<dbReference type="Pfam" id="PF00583">
    <property type="entry name" value="Acetyltransf_1"/>
    <property type="match status" value="1"/>
</dbReference>
<gene>
    <name evidence="3" type="ORF">JS521_01800</name>
</gene>
<dbReference type="RefSeq" id="WP_205080936.1">
    <property type="nucleotide sequence ID" value="NZ_JAFEUF010000004.1"/>
</dbReference>
<evidence type="ECO:0000313" key="4">
    <source>
        <dbReference type="Proteomes" id="UP000712045"/>
    </source>
</evidence>
<organism evidence="3 4">
    <name type="scientific">Streptomyces durocortorensis</name>
    <dbReference type="NCBI Taxonomy" id="2811104"/>
    <lineage>
        <taxon>Bacteria</taxon>
        <taxon>Bacillati</taxon>
        <taxon>Actinomycetota</taxon>
        <taxon>Actinomycetes</taxon>
        <taxon>Kitasatosporales</taxon>
        <taxon>Streptomycetaceae</taxon>
        <taxon>Streptomyces</taxon>
    </lineage>
</organism>
<reference evidence="3 4" key="1">
    <citation type="submission" date="2021-02" db="EMBL/GenBank/DDBJ databases">
        <title>Genome Streptomyces sp. RHZ10.</title>
        <authorList>
            <person name="Besaury L."/>
        </authorList>
    </citation>
    <scope>NUCLEOTIDE SEQUENCE [LARGE SCALE GENOMIC DNA]</scope>
    <source>
        <strain evidence="3 4">RHZ10</strain>
    </source>
</reference>
<comment type="caution">
    <text evidence="3">The sequence shown here is derived from an EMBL/GenBank/DDBJ whole genome shotgun (WGS) entry which is preliminary data.</text>
</comment>
<feature type="region of interest" description="Disordered" evidence="1">
    <location>
        <begin position="138"/>
        <end position="163"/>
    </location>
</feature>
<dbReference type="SUPFAM" id="SSF55729">
    <property type="entry name" value="Acyl-CoA N-acyltransferases (Nat)"/>
    <property type="match status" value="1"/>
</dbReference>
<feature type="domain" description="N-acetyltransferase" evidence="2">
    <location>
        <begin position="12"/>
        <end position="156"/>
    </location>
</feature>
<dbReference type="Pfam" id="PF18014">
    <property type="entry name" value="Acetyltransf_18"/>
    <property type="match status" value="1"/>
</dbReference>
<dbReference type="Proteomes" id="UP000712045">
    <property type="component" value="Unassembled WGS sequence"/>
</dbReference>
<dbReference type="InterPro" id="IPR041496">
    <property type="entry name" value="YitH/HolE_GNAT"/>
</dbReference>
<dbReference type="PROSITE" id="PS51186">
    <property type="entry name" value="GNAT"/>
    <property type="match status" value="1"/>
</dbReference>
<name>A0ABS2HPM6_9ACTN</name>
<dbReference type="Gene3D" id="3.40.630.30">
    <property type="match status" value="1"/>
</dbReference>
<accession>A0ABS2HPM6</accession>
<dbReference type="EMBL" id="JAFEUF010000004">
    <property type="protein sequence ID" value="MBM7052652.1"/>
    <property type="molecule type" value="Genomic_DNA"/>
</dbReference>